<dbReference type="KEGG" id="eke:EK0264_11680"/>
<accession>A0A7L4YP33</accession>
<feature type="transmembrane region" description="Helical" evidence="2">
    <location>
        <begin position="169"/>
        <end position="188"/>
    </location>
</feature>
<evidence type="ECO:0000256" key="2">
    <source>
        <dbReference type="SAM" id="Phobius"/>
    </source>
</evidence>
<sequence>MAESQFAQPQAARPPAEAAAPSTTAPAPQPAAAPSVPQAAQPPVTAAAAPPAPAATRAPVDPHVLGGRREATETTGAATGQGRATESSIAKRRAKARAAERETQRAARAGATDRDSELAPTARPEESVDKPIDPPVAAKTWSLGVVGLGQVLTWQLAAVGVLAVHRQPLAILIPVVAVCVVLLVLTTVRVRGRWLYEWAGIWLRYQLRSRTAKETAPNDTILSDTARRTRLSRVDIDGVSAAVVASPHGYSIAIDPIIEERTLLAGRLPQLPSLGDLLPGNDPSEPALSVQQLTMILPAPNSLNRDDAAAQSYAALGASAIPARSRTWVVAQAMVTPDTQGWPEIEATLVNAARRIQRRLTKAGFAPRLVSDQQLARDVTTLVRADVAGDVRALTEERWGHWSAGGALSATYVVARWSAPSSGALTQLLEQLDRLPTMATAIALSARREGPYIDVQAVVRVTDRDPAALDAADRGVRRIADASGVRLQRLDGEHAHGVHATLPTGGFAT</sequence>
<evidence type="ECO:0000256" key="1">
    <source>
        <dbReference type="SAM" id="MobiDB-lite"/>
    </source>
</evidence>
<keyword evidence="5" id="KW-1185">Reference proteome</keyword>
<feature type="compositionally biased region" description="Low complexity" evidence="1">
    <location>
        <begin position="7"/>
        <end position="59"/>
    </location>
</feature>
<gene>
    <name evidence="4" type="ORF">EK0264_11680</name>
</gene>
<feature type="transmembrane region" description="Helical" evidence="2">
    <location>
        <begin position="140"/>
        <end position="163"/>
    </location>
</feature>
<protein>
    <recommendedName>
        <fullName evidence="3">Type VII secretion system protein EccE domain-containing protein</fullName>
    </recommendedName>
</protein>
<reference evidence="4 5" key="1">
    <citation type="journal article" date="2018" name="Int. J. Syst. Evol. Microbiol.">
        <title>Epidermidibacterium keratini gen. nov., sp. nov., a member of the family Sporichthyaceae, isolated from keratin epidermis.</title>
        <authorList>
            <person name="Lee D.G."/>
            <person name="Trujillo M.E."/>
            <person name="Kang S."/>
            <person name="Nam J.J."/>
            <person name="Kim Y.J."/>
        </authorList>
    </citation>
    <scope>NUCLEOTIDE SEQUENCE [LARGE SCALE GENOMIC DNA]</scope>
    <source>
        <strain evidence="4 5">EPI-7</strain>
    </source>
</reference>
<feature type="compositionally biased region" description="Basic and acidic residues" evidence="1">
    <location>
        <begin position="97"/>
        <end position="132"/>
    </location>
</feature>
<dbReference type="InParanoid" id="A0A7L4YP33"/>
<dbReference type="EMBL" id="CP047156">
    <property type="protein sequence ID" value="QHC00880.1"/>
    <property type="molecule type" value="Genomic_DNA"/>
</dbReference>
<dbReference type="AlphaFoldDB" id="A0A7L4YP33"/>
<proteinExistence type="predicted"/>
<feature type="domain" description="Type VII secretion system protein EccE" evidence="3">
    <location>
        <begin position="345"/>
        <end position="413"/>
    </location>
</feature>
<feature type="region of interest" description="Disordered" evidence="1">
    <location>
        <begin position="1"/>
        <end position="133"/>
    </location>
</feature>
<dbReference type="OrthoDB" id="5191307at2"/>
<dbReference type="RefSeq" id="WP_159545799.1">
    <property type="nucleotide sequence ID" value="NZ_CP047156.1"/>
</dbReference>
<evidence type="ECO:0000313" key="5">
    <source>
        <dbReference type="Proteomes" id="UP000463857"/>
    </source>
</evidence>
<dbReference type="Pfam" id="PF11203">
    <property type="entry name" value="EccE"/>
    <property type="match status" value="1"/>
</dbReference>
<dbReference type="InterPro" id="IPR050051">
    <property type="entry name" value="EccE_dom"/>
</dbReference>
<organism evidence="4 5">
    <name type="scientific">Epidermidibacterium keratini</name>
    <dbReference type="NCBI Taxonomy" id="1891644"/>
    <lineage>
        <taxon>Bacteria</taxon>
        <taxon>Bacillati</taxon>
        <taxon>Actinomycetota</taxon>
        <taxon>Actinomycetes</taxon>
        <taxon>Sporichthyales</taxon>
        <taxon>Sporichthyaceae</taxon>
        <taxon>Epidermidibacterium</taxon>
    </lineage>
</organism>
<keyword evidence="2" id="KW-0472">Membrane</keyword>
<name>A0A7L4YP33_9ACTN</name>
<keyword evidence="2" id="KW-0812">Transmembrane</keyword>
<dbReference type="Proteomes" id="UP000463857">
    <property type="component" value="Chromosome"/>
</dbReference>
<evidence type="ECO:0000259" key="3">
    <source>
        <dbReference type="Pfam" id="PF11203"/>
    </source>
</evidence>
<feature type="compositionally biased region" description="Low complexity" evidence="1">
    <location>
        <begin position="73"/>
        <end position="86"/>
    </location>
</feature>
<evidence type="ECO:0000313" key="4">
    <source>
        <dbReference type="EMBL" id="QHC00880.1"/>
    </source>
</evidence>
<keyword evidence="2" id="KW-1133">Transmembrane helix</keyword>